<evidence type="ECO:0000313" key="3">
    <source>
        <dbReference type="Proteomes" id="UP001218231"/>
    </source>
</evidence>
<feature type="region of interest" description="Disordered" evidence="1">
    <location>
        <begin position="141"/>
        <end position="167"/>
    </location>
</feature>
<proteinExistence type="predicted"/>
<evidence type="ECO:0000313" key="2">
    <source>
        <dbReference type="EMBL" id="WCT78864.1"/>
    </source>
</evidence>
<name>A0ABY7U3L5_9SPHN</name>
<organism evidence="2 3">
    <name type="scientific">Novosphingobium humi</name>
    <dbReference type="NCBI Taxonomy" id="2282397"/>
    <lineage>
        <taxon>Bacteria</taxon>
        <taxon>Pseudomonadati</taxon>
        <taxon>Pseudomonadota</taxon>
        <taxon>Alphaproteobacteria</taxon>
        <taxon>Sphingomonadales</taxon>
        <taxon>Sphingomonadaceae</taxon>
        <taxon>Novosphingobium</taxon>
    </lineage>
</organism>
<reference evidence="2 3" key="1">
    <citation type="submission" date="2023-02" db="EMBL/GenBank/DDBJ databases">
        <title>Genome sequence of Novosphingobium humi KACC 19094.</title>
        <authorList>
            <person name="Kim S."/>
            <person name="Heo J."/>
            <person name="Kwon S.-W."/>
        </authorList>
    </citation>
    <scope>NUCLEOTIDE SEQUENCE [LARGE SCALE GENOMIC DNA]</scope>
    <source>
        <strain evidence="2 3">KACC 19094</strain>
    </source>
</reference>
<protein>
    <submittedName>
        <fullName evidence="2">Uncharacterized protein</fullName>
    </submittedName>
</protein>
<dbReference type="RefSeq" id="WP_273619164.1">
    <property type="nucleotide sequence ID" value="NZ_CP117417.1"/>
</dbReference>
<dbReference type="EMBL" id="CP117417">
    <property type="protein sequence ID" value="WCT78864.1"/>
    <property type="molecule type" value="Genomic_DNA"/>
</dbReference>
<gene>
    <name evidence="2" type="ORF">PQ457_07880</name>
</gene>
<evidence type="ECO:0000256" key="1">
    <source>
        <dbReference type="SAM" id="MobiDB-lite"/>
    </source>
</evidence>
<keyword evidence="3" id="KW-1185">Reference proteome</keyword>
<sequence>MEPFSWWAAFKAWQGWRRGGAWLLSDVWRLVAAIALVLLGWQTVQLNGLFIAPKVGPFRFTLLDIEGARPAAAKARAMLADRVKAEGAARAAQIAINHAPAAASRTLAEETDAKTNSSRAQIRAAVAAYADTHRVPVCLRTDAAPGNAGGGSGLPGTDHRAPGGGGADLSPEMVAIPRADLEGFADNTRTLDQLREFLAALIASGWAAVNPATPETPKPKEGQ</sequence>
<dbReference type="Proteomes" id="UP001218231">
    <property type="component" value="Chromosome"/>
</dbReference>
<accession>A0ABY7U3L5</accession>